<organism evidence="1 2">
    <name type="scientific">Candidatus Parvarchaeum acidophilus ARMAN-5</name>
    <dbReference type="NCBI Taxonomy" id="662762"/>
    <lineage>
        <taxon>Archaea</taxon>
        <taxon>Candidatus Parvarchaeota</taxon>
        <taxon>Candidatus Parvarchaeum</taxon>
    </lineage>
</organism>
<dbReference type="AlphaFoldDB" id="D6GWM7"/>
<proteinExistence type="predicted"/>
<dbReference type="Proteomes" id="UP000009376">
    <property type="component" value="Unassembled WGS sequence"/>
</dbReference>
<evidence type="ECO:0000313" key="1">
    <source>
        <dbReference type="EMBL" id="EFD92380.1"/>
    </source>
</evidence>
<gene>
    <name evidence="1" type="ORF">BJBARM5_0897</name>
</gene>
<accession>D6GWM7</accession>
<name>D6GWM7_PARA5</name>
<sequence length="55" mass="6256">MSVSDGLIVLKLWESKLLKDDLKTLKEVKKAWKEVEAGKVKSAPAKEFLKDLKGW</sequence>
<protein>
    <submittedName>
        <fullName evidence="1">Uncharacterized protein</fullName>
    </submittedName>
</protein>
<dbReference type="EMBL" id="GG745603">
    <property type="protein sequence ID" value="EFD92380.1"/>
    <property type="molecule type" value="Genomic_DNA"/>
</dbReference>
<evidence type="ECO:0000313" key="2">
    <source>
        <dbReference type="Proteomes" id="UP000009376"/>
    </source>
</evidence>
<reference evidence="1 2" key="1">
    <citation type="journal article" date="2010" name="Proc. Natl. Acad. Sci. U.S.A.">
        <title>Enigmatic, ultrasmall, uncultivated Archaea.</title>
        <authorList>
            <person name="Baker B.J."/>
            <person name="Comolli L.R."/>
            <person name="Dick G.J."/>
            <person name="Hauser L.J."/>
            <person name="Hyatt D."/>
            <person name="Dill B.D."/>
            <person name="Land M.L."/>
            <person name="Verberkmoes N.C."/>
            <person name="Hettich R.L."/>
            <person name="Banfield J.F."/>
        </authorList>
    </citation>
    <scope>NUCLEOTIDE SEQUENCE [LARGE SCALE GENOMIC DNA]</scope>
</reference>